<keyword evidence="1" id="KW-0732">Signal</keyword>
<dbReference type="InterPro" id="IPR036278">
    <property type="entry name" value="Sialidase_sf"/>
</dbReference>
<dbReference type="PANTHER" id="PTHR38792:SF3">
    <property type="entry name" value="BNR_ASP-BOX REPEAT DOMAIN PROTEIN (AFU_ORTHOLOGUE AFUA_7G06430)-RELATED"/>
    <property type="match status" value="1"/>
</dbReference>
<dbReference type="OrthoDB" id="2130735at2759"/>
<feature type="signal peptide" evidence="1">
    <location>
        <begin position="1"/>
        <end position="21"/>
    </location>
</feature>
<proteinExistence type="predicted"/>
<dbReference type="VEuPathDB" id="FungiDB:I302_08444"/>
<evidence type="ECO:0000313" key="2">
    <source>
        <dbReference type="EMBL" id="OCF21667.1"/>
    </source>
</evidence>
<sequence>MFLKLFYSLLLVLCSSALALAKPLAKRDFGPVNLWTPPAGTPSPNNYTDPKTNYGRGLLLSGSGVPGVVLSTFEDIYESKNNRPFFPIYRSTDYGGTWTQYSRVMDTQNGWGLRYQPHMIQLQKAVGSYAAGTILIAGLSVPPDLSATRIEIYASTDLGKTWSFVSHVAQGEGFKQGVSTGLTANPIWEPFLLEYNGQIICYYSDERDPAYSQKLVHQVSSDLRTWGPVVNDVTSSNQNDRPGMATVAALPNGKWILTYEFGGAPEGSFSVYYKIQTSPLTFGNIYAVVVKSKDGVIPVGSPYVIYTPVGGNNGLGAIVVNGASRSELFVSRDQGGTWDRVTTQSGPAYSRGLVVAPKPKDILIFAGNQGSSQQITMTATDVNGCVNCS</sequence>
<dbReference type="Gene3D" id="2.120.10.10">
    <property type="match status" value="1"/>
</dbReference>
<evidence type="ECO:0000256" key="1">
    <source>
        <dbReference type="SAM" id="SignalP"/>
    </source>
</evidence>
<dbReference type="Pfam" id="PF15899">
    <property type="entry name" value="BNR_6"/>
    <property type="match status" value="1"/>
</dbReference>
<organism evidence="2">
    <name type="scientific">Kwoniella bestiolae CBS 10118</name>
    <dbReference type="NCBI Taxonomy" id="1296100"/>
    <lineage>
        <taxon>Eukaryota</taxon>
        <taxon>Fungi</taxon>
        <taxon>Dikarya</taxon>
        <taxon>Basidiomycota</taxon>
        <taxon>Agaricomycotina</taxon>
        <taxon>Tremellomycetes</taxon>
        <taxon>Tremellales</taxon>
        <taxon>Cryptococcaceae</taxon>
        <taxon>Kwoniella</taxon>
    </lineage>
</organism>
<dbReference type="AlphaFoldDB" id="A0A1B9FSB6"/>
<dbReference type="PANTHER" id="PTHR38792">
    <property type="entry name" value="BNR/ASP-BOX REPEAT DOMAIN PROTEIN (AFU_ORTHOLOGUE AFUA_7G06430)-RELATED"/>
    <property type="match status" value="1"/>
</dbReference>
<evidence type="ECO:0008006" key="3">
    <source>
        <dbReference type="Google" id="ProtNLM"/>
    </source>
</evidence>
<dbReference type="SUPFAM" id="SSF50939">
    <property type="entry name" value="Sialidases"/>
    <property type="match status" value="2"/>
</dbReference>
<dbReference type="CDD" id="cd15482">
    <property type="entry name" value="Sialidase_non-viral"/>
    <property type="match status" value="2"/>
</dbReference>
<accession>A0A1B9FSB6</accession>
<reference evidence="2" key="2">
    <citation type="submission" date="2014-01" db="EMBL/GenBank/DDBJ databases">
        <title>Evolution of pathogenesis and genome organization in the Tremellales.</title>
        <authorList>
            <person name="Cuomo C."/>
            <person name="Litvintseva A."/>
            <person name="Heitman J."/>
            <person name="Chen Y."/>
            <person name="Sun S."/>
            <person name="Springer D."/>
            <person name="Dromer F."/>
            <person name="Young S."/>
            <person name="Zeng Q."/>
            <person name="Chapman S."/>
            <person name="Gujja S."/>
            <person name="Saif S."/>
            <person name="Birren B."/>
        </authorList>
    </citation>
    <scope>NUCLEOTIDE SEQUENCE</scope>
    <source>
        <strain evidence="2">CBS 10118</strain>
    </source>
</reference>
<dbReference type="InterPro" id="IPR002860">
    <property type="entry name" value="BNR_rpt"/>
</dbReference>
<feature type="chain" id="PRO_5008626475" description="Glycoside hydrolase family 93 protein" evidence="1">
    <location>
        <begin position="22"/>
        <end position="389"/>
    </location>
</feature>
<dbReference type="STRING" id="1296100.A0A1B9FSB6"/>
<name>A0A1B9FSB6_9TREE</name>
<reference evidence="2" key="1">
    <citation type="submission" date="2013-07" db="EMBL/GenBank/DDBJ databases">
        <title>The Genome Sequence of Cryptococcus bestiolae CBS10118.</title>
        <authorList>
            <consortium name="The Broad Institute Genome Sequencing Platform"/>
            <person name="Cuomo C."/>
            <person name="Litvintseva A."/>
            <person name="Chen Y."/>
            <person name="Heitman J."/>
            <person name="Sun S."/>
            <person name="Springer D."/>
            <person name="Dromer F."/>
            <person name="Young S.K."/>
            <person name="Zeng Q."/>
            <person name="Gargeya S."/>
            <person name="Fitzgerald M."/>
            <person name="Abouelleil A."/>
            <person name="Alvarado L."/>
            <person name="Berlin A.M."/>
            <person name="Chapman S.B."/>
            <person name="Dewar J."/>
            <person name="Goldberg J."/>
            <person name="Griggs A."/>
            <person name="Gujja S."/>
            <person name="Hansen M."/>
            <person name="Howarth C."/>
            <person name="Imamovic A."/>
            <person name="Larimer J."/>
            <person name="McCowan C."/>
            <person name="Murphy C."/>
            <person name="Pearson M."/>
            <person name="Priest M."/>
            <person name="Roberts A."/>
            <person name="Saif S."/>
            <person name="Shea T."/>
            <person name="Sykes S."/>
            <person name="Wortman J."/>
            <person name="Nusbaum C."/>
            <person name="Birren B."/>
        </authorList>
    </citation>
    <scope>NUCLEOTIDE SEQUENCE [LARGE SCALE GENOMIC DNA]</scope>
    <source>
        <strain evidence="2">CBS 10118</strain>
    </source>
</reference>
<protein>
    <recommendedName>
        <fullName evidence="3">Glycoside hydrolase family 93 protein</fullName>
    </recommendedName>
</protein>
<dbReference type="EMBL" id="KI894026">
    <property type="protein sequence ID" value="OCF21667.1"/>
    <property type="molecule type" value="Genomic_DNA"/>
</dbReference>
<gene>
    <name evidence="2" type="ORF">I302_08444</name>
</gene>